<gene>
    <name evidence="11" type="primary">tmk</name>
    <name evidence="13" type="ORF">I0Q91_12855</name>
</gene>
<keyword evidence="14" id="KW-1185">Reference proteome</keyword>
<name>A0A931AS26_9FIRM</name>
<evidence type="ECO:0000256" key="3">
    <source>
        <dbReference type="ARBA" id="ARBA00017144"/>
    </source>
</evidence>
<dbReference type="Proteomes" id="UP000621436">
    <property type="component" value="Unassembled WGS sequence"/>
</dbReference>
<dbReference type="RefSeq" id="WP_270455041.1">
    <property type="nucleotide sequence ID" value="NZ_JADPIE010000008.1"/>
</dbReference>
<accession>A0A931AS26</accession>
<evidence type="ECO:0000256" key="1">
    <source>
        <dbReference type="ARBA" id="ARBA00009776"/>
    </source>
</evidence>
<feature type="binding site" evidence="11">
    <location>
        <begin position="10"/>
        <end position="17"/>
    </location>
    <ligand>
        <name>ATP</name>
        <dbReference type="ChEBI" id="CHEBI:30616"/>
    </ligand>
</feature>
<evidence type="ECO:0000256" key="2">
    <source>
        <dbReference type="ARBA" id="ARBA00012980"/>
    </source>
</evidence>
<keyword evidence="5 11" id="KW-0545">Nucleotide biosynthesis</keyword>
<dbReference type="InterPro" id="IPR039430">
    <property type="entry name" value="Thymidylate_kin-like_dom"/>
</dbReference>
<dbReference type="EMBL" id="JADPIE010000008">
    <property type="protein sequence ID" value="MBF8437973.1"/>
    <property type="molecule type" value="Genomic_DNA"/>
</dbReference>
<evidence type="ECO:0000259" key="12">
    <source>
        <dbReference type="Pfam" id="PF02223"/>
    </source>
</evidence>
<dbReference type="InterPro" id="IPR018094">
    <property type="entry name" value="Thymidylate_kinase"/>
</dbReference>
<dbReference type="NCBIfam" id="TIGR00041">
    <property type="entry name" value="DTMP_kinase"/>
    <property type="match status" value="1"/>
</dbReference>
<protein>
    <recommendedName>
        <fullName evidence="3 11">Thymidylate kinase</fullName>
        <ecNumber evidence="2 11">2.7.4.9</ecNumber>
    </recommendedName>
    <alternativeName>
        <fullName evidence="11">dTMP kinase</fullName>
    </alternativeName>
</protein>
<evidence type="ECO:0000313" key="13">
    <source>
        <dbReference type="EMBL" id="MBF8437973.1"/>
    </source>
</evidence>
<keyword evidence="7 11" id="KW-0418">Kinase</keyword>
<comment type="similarity">
    <text evidence="1 11">Belongs to the thymidylate kinase family.</text>
</comment>
<reference evidence="13" key="1">
    <citation type="submission" date="2020-11" db="EMBL/GenBank/DDBJ databases">
        <title>Halonatronomonas betainensis gen. nov., sp. nov. a novel haloalkaliphilic representative of the family Halanaerobiacae capable of betaine degradation.</title>
        <authorList>
            <person name="Boltyanskaya Y."/>
            <person name="Kevbrin V."/>
            <person name="Detkova E."/>
            <person name="Grouzdev D.S."/>
            <person name="Koziaeva V."/>
            <person name="Zhilina T."/>
        </authorList>
    </citation>
    <scope>NUCLEOTIDE SEQUENCE</scope>
    <source>
        <strain evidence="13">Z-7014</strain>
    </source>
</reference>
<evidence type="ECO:0000256" key="10">
    <source>
        <dbReference type="ARBA" id="ARBA00057735"/>
    </source>
</evidence>
<dbReference type="AlphaFoldDB" id="A0A931AS26"/>
<keyword evidence="8 11" id="KW-0067">ATP-binding</keyword>
<comment type="function">
    <text evidence="10 11">Phosphorylation of dTMP to form dTDP in both de novo and salvage pathways of dTTP synthesis.</text>
</comment>
<dbReference type="CDD" id="cd01672">
    <property type="entry name" value="TMPK"/>
    <property type="match status" value="1"/>
</dbReference>
<dbReference type="EC" id="2.7.4.9" evidence="2 11"/>
<keyword evidence="4 11" id="KW-0808">Transferase</keyword>
<dbReference type="PANTHER" id="PTHR10344:SF4">
    <property type="entry name" value="UMP-CMP KINASE 2, MITOCHONDRIAL"/>
    <property type="match status" value="1"/>
</dbReference>
<dbReference type="GO" id="GO:0005524">
    <property type="term" value="F:ATP binding"/>
    <property type="evidence" value="ECO:0007669"/>
    <property type="project" value="UniProtKB-UniRule"/>
</dbReference>
<dbReference type="SUPFAM" id="SSF52540">
    <property type="entry name" value="P-loop containing nucleoside triphosphate hydrolases"/>
    <property type="match status" value="1"/>
</dbReference>
<feature type="domain" description="Thymidylate kinase-like" evidence="12">
    <location>
        <begin position="8"/>
        <end position="199"/>
    </location>
</feature>
<evidence type="ECO:0000256" key="7">
    <source>
        <dbReference type="ARBA" id="ARBA00022777"/>
    </source>
</evidence>
<dbReference type="FunFam" id="3.40.50.300:FF:000225">
    <property type="entry name" value="Thymidylate kinase"/>
    <property type="match status" value="1"/>
</dbReference>
<dbReference type="PANTHER" id="PTHR10344">
    <property type="entry name" value="THYMIDYLATE KINASE"/>
    <property type="match status" value="1"/>
</dbReference>
<evidence type="ECO:0000313" key="14">
    <source>
        <dbReference type="Proteomes" id="UP000621436"/>
    </source>
</evidence>
<dbReference type="Pfam" id="PF02223">
    <property type="entry name" value="Thymidylate_kin"/>
    <property type="match status" value="1"/>
</dbReference>
<evidence type="ECO:0000256" key="5">
    <source>
        <dbReference type="ARBA" id="ARBA00022727"/>
    </source>
</evidence>
<sequence length="207" mass="23773">MSGLFITLEGLEGSGKTTQQKYIVDELRDKGFDVLLTREPGATRLGKRIRELLLDPEWSEMTPRAEILLFAADRAQHVEEVVKPALKAGKIVISDRYFDSNLAYQGYGRGLDIEIVKKINLWAVDYLKPDLTFFLDLPVEVGLARARAQTVDKLGDRLEREELKFYQQIRDGYLKLAEESERFRVIDANRSIKEVKVDILQVIEEMI</sequence>
<organism evidence="13 14">
    <name type="scientific">Halonatronomonas betaini</name>
    <dbReference type="NCBI Taxonomy" id="2778430"/>
    <lineage>
        <taxon>Bacteria</taxon>
        <taxon>Bacillati</taxon>
        <taxon>Bacillota</taxon>
        <taxon>Clostridia</taxon>
        <taxon>Halanaerobiales</taxon>
        <taxon>Halarsenatibacteraceae</taxon>
        <taxon>Halonatronomonas</taxon>
    </lineage>
</organism>
<dbReference type="GO" id="GO:0006235">
    <property type="term" value="P:dTTP biosynthetic process"/>
    <property type="evidence" value="ECO:0007669"/>
    <property type="project" value="UniProtKB-UniRule"/>
</dbReference>
<dbReference type="GO" id="GO:0006233">
    <property type="term" value="P:dTDP biosynthetic process"/>
    <property type="evidence" value="ECO:0007669"/>
    <property type="project" value="InterPro"/>
</dbReference>
<dbReference type="InterPro" id="IPR027417">
    <property type="entry name" value="P-loop_NTPase"/>
</dbReference>
<dbReference type="Gene3D" id="3.40.50.300">
    <property type="entry name" value="P-loop containing nucleotide triphosphate hydrolases"/>
    <property type="match status" value="1"/>
</dbReference>
<evidence type="ECO:0000256" key="9">
    <source>
        <dbReference type="ARBA" id="ARBA00048743"/>
    </source>
</evidence>
<dbReference type="InterPro" id="IPR018095">
    <property type="entry name" value="Thymidylate_kin_CS"/>
</dbReference>
<evidence type="ECO:0000256" key="4">
    <source>
        <dbReference type="ARBA" id="ARBA00022679"/>
    </source>
</evidence>
<comment type="catalytic activity">
    <reaction evidence="9 11">
        <text>dTMP + ATP = dTDP + ADP</text>
        <dbReference type="Rhea" id="RHEA:13517"/>
        <dbReference type="ChEBI" id="CHEBI:30616"/>
        <dbReference type="ChEBI" id="CHEBI:58369"/>
        <dbReference type="ChEBI" id="CHEBI:63528"/>
        <dbReference type="ChEBI" id="CHEBI:456216"/>
        <dbReference type="EC" id="2.7.4.9"/>
    </reaction>
</comment>
<dbReference type="GO" id="GO:0006227">
    <property type="term" value="P:dUDP biosynthetic process"/>
    <property type="evidence" value="ECO:0007669"/>
    <property type="project" value="TreeGrafter"/>
</dbReference>
<dbReference type="HAMAP" id="MF_00165">
    <property type="entry name" value="Thymidylate_kinase"/>
    <property type="match status" value="1"/>
</dbReference>
<comment type="caution">
    <text evidence="13">The sequence shown here is derived from an EMBL/GenBank/DDBJ whole genome shotgun (WGS) entry which is preliminary data.</text>
</comment>
<keyword evidence="6 11" id="KW-0547">Nucleotide-binding</keyword>
<dbReference type="GO" id="GO:0005829">
    <property type="term" value="C:cytosol"/>
    <property type="evidence" value="ECO:0007669"/>
    <property type="project" value="TreeGrafter"/>
</dbReference>
<dbReference type="GO" id="GO:0004798">
    <property type="term" value="F:dTMP kinase activity"/>
    <property type="evidence" value="ECO:0007669"/>
    <property type="project" value="UniProtKB-UniRule"/>
</dbReference>
<evidence type="ECO:0000256" key="11">
    <source>
        <dbReference type="HAMAP-Rule" id="MF_00165"/>
    </source>
</evidence>
<proteinExistence type="inferred from homology"/>
<evidence type="ECO:0000256" key="8">
    <source>
        <dbReference type="ARBA" id="ARBA00022840"/>
    </source>
</evidence>
<evidence type="ECO:0000256" key="6">
    <source>
        <dbReference type="ARBA" id="ARBA00022741"/>
    </source>
</evidence>
<dbReference type="PROSITE" id="PS01331">
    <property type="entry name" value="THYMIDYLATE_KINASE"/>
    <property type="match status" value="1"/>
</dbReference>